<evidence type="ECO:0000313" key="7">
    <source>
        <dbReference type="EMBL" id="RPA74054.1"/>
    </source>
</evidence>
<dbReference type="SUPFAM" id="SSF88697">
    <property type="entry name" value="PUA domain-like"/>
    <property type="match status" value="1"/>
</dbReference>
<keyword evidence="3" id="KW-0862">Zinc</keyword>
<feature type="domain" description="Lon N-terminal" evidence="6">
    <location>
        <begin position="246"/>
        <end position="375"/>
    </location>
</feature>
<accession>A0A3N4HWK5</accession>
<dbReference type="Proteomes" id="UP000275078">
    <property type="component" value="Unassembled WGS sequence"/>
</dbReference>
<dbReference type="InterPro" id="IPR046336">
    <property type="entry name" value="Lon_prtase_N_sf"/>
</dbReference>
<evidence type="ECO:0000256" key="1">
    <source>
        <dbReference type="ARBA" id="ARBA00022723"/>
    </source>
</evidence>
<feature type="domain" description="RING-type" evidence="5">
    <location>
        <begin position="17"/>
        <end position="57"/>
    </location>
</feature>
<evidence type="ECO:0008006" key="9">
    <source>
        <dbReference type="Google" id="ProtNLM"/>
    </source>
</evidence>
<keyword evidence="2 4" id="KW-0863">Zinc-finger</keyword>
<dbReference type="Gene3D" id="2.30.130.40">
    <property type="entry name" value="LON domain-like"/>
    <property type="match status" value="1"/>
</dbReference>
<sequence>GYHASRDAREIVKLFQCPSCSEILEEPYILPCRNTVCKKCFEELGPGDAVPQQFHCPFPDCKGQHDVVEVVKDFKLTELVGLFVEALGKFVASEENPATVYVGVEGSDKPRVPVHGGRLSATFELVAAGNVPYDAGLVYFSESPDSDILATDAMNLKRLKDAIRPMAECNVCCGLLLEPATTACGHTYCLACLQRAWDSDPRCPSCRQVYEIPSISLSGFTNSRISEILDGLYPGELEERSRQAMLENQAGLDGLDTPIFVCTPSLPYVTQLLCIFEPRYKLMLRRCLEGNRRFGMVWKSPFENPGDEHRMQRVGTMLEITECGWKADGRAMIICTGLYKFVINRYGRRDDYVVADVERFEDLSPMEENELEMLE</sequence>
<dbReference type="PROSITE" id="PS51787">
    <property type="entry name" value="LON_N"/>
    <property type="match status" value="1"/>
</dbReference>
<feature type="domain" description="RING-type" evidence="5">
    <location>
        <begin position="169"/>
        <end position="207"/>
    </location>
</feature>
<dbReference type="EMBL" id="ML119802">
    <property type="protein sequence ID" value="RPA74054.1"/>
    <property type="molecule type" value="Genomic_DNA"/>
</dbReference>
<dbReference type="InterPro" id="IPR013083">
    <property type="entry name" value="Znf_RING/FYVE/PHD"/>
</dbReference>
<evidence type="ECO:0000259" key="5">
    <source>
        <dbReference type="PROSITE" id="PS50089"/>
    </source>
</evidence>
<proteinExistence type="predicted"/>
<feature type="non-terminal residue" evidence="7">
    <location>
        <position position="1"/>
    </location>
</feature>
<feature type="non-terminal residue" evidence="7">
    <location>
        <position position="375"/>
    </location>
</feature>
<dbReference type="InterPro" id="IPR017907">
    <property type="entry name" value="Znf_RING_CS"/>
</dbReference>
<name>A0A3N4HWK5_ASCIM</name>
<dbReference type="Pfam" id="PF02190">
    <property type="entry name" value="LON_substr_bdg"/>
    <property type="match status" value="1"/>
</dbReference>
<organism evidence="7 8">
    <name type="scientific">Ascobolus immersus RN42</name>
    <dbReference type="NCBI Taxonomy" id="1160509"/>
    <lineage>
        <taxon>Eukaryota</taxon>
        <taxon>Fungi</taxon>
        <taxon>Dikarya</taxon>
        <taxon>Ascomycota</taxon>
        <taxon>Pezizomycotina</taxon>
        <taxon>Pezizomycetes</taxon>
        <taxon>Pezizales</taxon>
        <taxon>Ascobolaceae</taxon>
        <taxon>Ascobolus</taxon>
    </lineage>
</organism>
<protein>
    <recommendedName>
        <fullName evidence="9">RING-type domain-containing protein</fullName>
    </recommendedName>
</protein>
<dbReference type="GO" id="GO:0061630">
    <property type="term" value="F:ubiquitin protein ligase activity"/>
    <property type="evidence" value="ECO:0007669"/>
    <property type="project" value="TreeGrafter"/>
</dbReference>
<dbReference type="SMART" id="SM00184">
    <property type="entry name" value="RING"/>
    <property type="match status" value="2"/>
</dbReference>
<dbReference type="InterPro" id="IPR003111">
    <property type="entry name" value="Lon_prtase_N"/>
</dbReference>
<dbReference type="GO" id="GO:0008270">
    <property type="term" value="F:zinc ion binding"/>
    <property type="evidence" value="ECO:0007669"/>
    <property type="project" value="UniProtKB-KW"/>
</dbReference>
<evidence type="ECO:0000256" key="3">
    <source>
        <dbReference type="ARBA" id="ARBA00022833"/>
    </source>
</evidence>
<dbReference type="OrthoDB" id="264917at2759"/>
<dbReference type="InterPro" id="IPR001841">
    <property type="entry name" value="Znf_RING"/>
</dbReference>
<evidence type="ECO:0000256" key="4">
    <source>
        <dbReference type="PROSITE-ProRule" id="PRU00175"/>
    </source>
</evidence>
<dbReference type="InterPro" id="IPR015947">
    <property type="entry name" value="PUA-like_sf"/>
</dbReference>
<reference evidence="7 8" key="1">
    <citation type="journal article" date="2018" name="Nat. Ecol. Evol.">
        <title>Pezizomycetes genomes reveal the molecular basis of ectomycorrhizal truffle lifestyle.</title>
        <authorList>
            <person name="Murat C."/>
            <person name="Payen T."/>
            <person name="Noel B."/>
            <person name="Kuo A."/>
            <person name="Morin E."/>
            <person name="Chen J."/>
            <person name="Kohler A."/>
            <person name="Krizsan K."/>
            <person name="Balestrini R."/>
            <person name="Da Silva C."/>
            <person name="Montanini B."/>
            <person name="Hainaut M."/>
            <person name="Levati E."/>
            <person name="Barry K.W."/>
            <person name="Belfiori B."/>
            <person name="Cichocki N."/>
            <person name="Clum A."/>
            <person name="Dockter R.B."/>
            <person name="Fauchery L."/>
            <person name="Guy J."/>
            <person name="Iotti M."/>
            <person name="Le Tacon F."/>
            <person name="Lindquist E.A."/>
            <person name="Lipzen A."/>
            <person name="Malagnac F."/>
            <person name="Mello A."/>
            <person name="Molinier V."/>
            <person name="Miyauchi S."/>
            <person name="Poulain J."/>
            <person name="Riccioni C."/>
            <person name="Rubini A."/>
            <person name="Sitrit Y."/>
            <person name="Splivallo R."/>
            <person name="Traeger S."/>
            <person name="Wang M."/>
            <person name="Zifcakova L."/>
            <person name="Wipf D."/>
            <person name="Zambonelli A."/>
            <person name="Paolocci F."/>
            <person name="Nowrousian M."/>
            <person name="Ottonello S."/>
            <person name="Baldrian P."/>
            <person name="Spatafora J.W."/>
            <person name="Henrissat B."/>
            <person name="Nagy L.G."/>
            <person name="Aury J.M."/>
            <person name="Wincker P."/>
            <person name="Grigoriev I.V."/>
            <person name="Bonfante P."/>
            <person name="Martin F.M."/>
        </authorList>
    </citation>
    <scope>NUCLEOTIDE SEQUENCE [LARGE SCALE GENOMIC DNA]</scope>
    <source>
        <strain evidence="7 8">RN42</strain>
    </source>
</reference>
<gene>
    <name evidence="7" type="ORF">BJ508DRAFT_189351</name>
</gene>
<dbReference type="STRING" id="1160509.A0A3N4HWK5"/>
<dbReference type="Pfam" id="PF13923">
    <property type="entry name" value="zf-C3HC4_2"/>
    <property type="match status" value="1"/>
</dbReference>
<keyword evidence="8" id="KW-1185">Reference proteome</keyword>
<keyword evidence="1" id="KW-0479">Metal-binding</keyword>
<dbReference type="PANTHER" id="PTHR23327:SF42">
    <property type="entry name" value="LON PEPTIDASE N-TERMINAL DOMAIN AND RING FINGER PROTEIN C14F5.10C"/>
    <property type="match status" value="1"/>
</dbReference>
<evidence type="ECO:0000313" key="8">
    <source>
        <dbReference type="Proteomes" id="UP000275078"/>
    </source>
</evidence>
<dbReference type="PROSITE" id="PS50089">
    <property type="entry name" value="ZF_RING_2"/>
    <property type="match status" value="2"/>
</dbReference>
<evidence type="ECO:0000259" key="6">
    <source>
        <dbReference type="PROSITE" id="PS51787"/>
    </source>
</evidence>
<dbReference type="AlphaFoldDB" id="A0A3N4HWK5"/>
<evidence type="ECO:0000256" key="2">
    <source>
        <dbReference type="ARBA" id="ARBA00022771"/>
    </source>
</evidence>
<dbReference type="SUPFAM" id="SSF57850">
    <property type="entry name" value="RING/U-box"/>
    <property type="match status" value="2"/>
</dbReference>
<dbReference type="PROSITE" id="PS00518">
    <property type="entry name" value="ZF_RING_1"/>
    <property type="match status" value="1"/>
</dbReference>
<dbReference type="PANTHER" id="PTHR23327">
    <property type="entry name" value="RING FINGER PROTEIN 127"/>
    <property type="match status" value="1"/>
</dbReference>
<dbReference type="Gene3D" id="3.30.40.10">
    <property type="entry name" value="Zinc/RING finger domain, C3HC4 (zinc finger)"/>
    <property type="match status" value="2"/>
</dbReference>